<evidence type="ECO:0000313" key="2">
    <source>
        <dbReference type="Proteomes" id="UP000655366"/>
    </source>
</evidence>
<dbReference type="RefSeq" id="WP_196397590.1">
    <property type="nucleotide sequence ID" value="NZ_JADNYM010000019.1"/>
</dbReference>
<organism evidence="1 2">
    <name type="scientific">Arthrobacter terrae</name>
    <dbReference type="NCBI Taxonomy" id="2935737"/>
    <lineage>
        <taxon>Bacteria</taxon>
        <taxon>Bacillati</taxon>
        <taxon>Actinomycetota</taxon>
        <taxon>Actinomycetes</taxon>
        <taxon>Micrococcales</taxon>
        <taxon>Micrococcaceae</taxon>
        <taxon>Arthrobacter</taxon>
    </lineage>
</organism>
<comment type="caution">
    <text evidence="1">The sequence shown here is derived from an EMBL/GenBank/DDBJ whole genome shotgun (WGS) entry which is preliminary data.</text>
</comment>
<name>A0A931CQR0_9MICC</name>
<protein>
    <recommendedName>
        <fullName evidence="3">Transposase</fullName>
    </recommendedName>
</protein>
<dbReference type="AlphaFoldDB" id="A0A931CQR0"/>
<reference evidence="1 2" key="1">
    <citation type="submission" date="2020-11" db="EMBL/GenBank/DDBJ databases">
        <title>Arthrobacter antarcticus sp. nov., isolated from Antarctic Soil.</title>
        <authorList>
            <person name="Li J."/>
        </authorList>
    </citation>
    <scope>NUCLEOTIDE SEQUENCE [LARGE SCALE GENOMIC DNA]</scope>
    <source>
        <strain evidence="1 2">Z1-20</strain>
    </source>
</reference>
<keyword evidence="2" id="KW-1185">Reference proteome</keyword>
<evidence type="ECO:0000313" key="1">
    <source>
        <dbReference type="EMBL" id="MBG0740660.1"/>
    </source>
</evidence>
<accession>A0A931CQR0</accession>
<dbReference type="EMBL" id="JADNYM010000019">
    <property type="protein sequence ID" value="MBG0740660.1"/>
    <property type="molecule type" value="Genomic_DNA"/>
</dbReference>
<evidence type="ECO:0008006" key="3">
    <source>
        <dbReference type="Google" id="ProtNLM"/>
    </source>
</evidence>
<proteinExistence type="predicted"/>
<dbReference type="Proteomes" id="UP000655366">
    <property type="component" value="Unassembled WGS sequence"/>
</dbReference>
<sequence>MLWAEDTAREQLSALGVGSPHATTLGRIFERLDAGLLDRLAGAWVQAAIGVSAISVEGKEVRGAKNGGGSRVHLMAAIDHGTGAVLGQVSVAEKSNEIPSFSTLLDGITDLTGSGRMTLDHAATYRDMPIWRSSGSAARLPPGVPDALKHQGLQDSYVSPVSGTRAWRRLRKRIDCASTVTVCW</sequence>
<gene>
    <name evidence="1" type="ORF">IV500_14870</name>
</gene>